<evidence type="ECO:0000313" key="2">
    <source>
        <dbReference type="Proteomes" id="UP001489509"/>
    </source>
</evidence>
<name>A0ABV1E1K8_9FIRM</name>
<organism evidence="1 2">
    <name type="scientific">Solibaculum intestinale</name>
    <dbReference type="NCBI Taxonomy" id="3133165"/>
    <lineage>
        <taxon>Bacteria</taxon>
        <taxon>Bacillati</taxon>
        <taxon>Bacillota</taxon>
        <taxon>Clostridia</taxon>
        <taxon>Eubacteriales</taxon>
        <taxon>Oscillospiraceae</taxon>
        <taxon>Solibaculum</taxon>
    </lineage>
</organism>
<keyword evidence="2" id="KW-1185">Reference proteome</keyword>
<protein>
    <submittedName>
        <fullName evidence="1">Uncharacterized protein</fullName>
    </submittedName>
</protein>
<reference evidence="1 2" key="1">
    <citation type="submission" date="2024-03" db="EMBL/GenBank/DDBJ databases">
        <title>Human intestinal bacterial collection.</title>
        <authorList>
            <person name="Pauvert C."/>
            <person name="Hitch T.C.A."/>
            <person name="Clavel T."/>
        </authorList>
    </citation>
    <scope>NUCLEOTIDE SEQUENCE [LARGE SCALE GENOMIC DNA]</scope>
    <source>
        <strain evidence="1 2">CLA-JM-H44</strain>
    </source>
</reference>
<comment type="caution">
    <text evidence="1">The sequence shown here is derived from an EMBL/GenBank/DDBJ whole genome shotgun (WGS) entry which is preliminary data.</text>
</comment>
<dbReference type="EMBL" id="JBBMFD010000019">
    <property type="protein sequence ID" value="MEQ2441201.1"/>
    <property type="molecule type" value="Genomic_DNA"/>
</dbReference>
<dbReference type="RefSeq" id="WP_349220149.1">
    <property type="nucleotide sequence ID" value="NZ_JBBMFD010000019.1"/>
</dbReference>
<accession>A0ABV1E1K8</accession>
<sequence length="229" mass="24096">MAAHPFVRCGLPKPRRSKAPRIAGLFLLLSAAAALLYVLSPVFSGMGGLFDQSEQRAQIEALLAPAVMVDPAPFSDLSQADPVQLTEIALRAALLSSYESAASPLTDDSGRIIVSFDLVRQKGAALFGDSVTLTPATIQSGSTIFEYVEAENCYHVPHVAQTGYYIPKVTQVTSKNGVMTAQVACISTAAGGYQRDSEGNTIPPSPQKTVSYTLAAQDGSYRITGLAAA</sequence>
<dbReference type="Proteomes" id="UP001489509">
    <property type="component" value="Unassembled WGS sequence"/>
</dbReference>
<gene>
    <name evidence="1" type="ORF">WMO26_10225</name>
</gene>
<evidence type="ECO:0000313" key="1">
    <source>
        <dbReference type="EMBL" id="MEQ2441201.1"/>
    </source>
</evidence>
<proteinExistence type="predicted"/>